<comment type="caution">
    <text evidence="5">The sequence shown here is derived from an EMBL/GenBank/DDBJ whole genome shotgun (WGS) entry which is preliminary data.</text>
</comment>
<dbReference type="Pfam" id="PF00501">
    <property type="entry name" value="AMP-binding"/>
    <property type="match status" value="1"/>
</dbReference>
<dbReference type="Proteomes" id="UP001500957">
    <property type="component" value="Unassembled WGS sequence"/>
</dbReference>
<dbReference type="Pfam" id="PF13193">
    <property type="entry name" value="AMP-binding_C"/>
    <property type="match status" value="1"/>
</dbReference>
<evidence type="ECO:0000256" key="2">
    <source>
        <dbReference type="ARBA" id="ARBA00022598"/>
    </source>
</evidence>
<evidence type="ECO:0000256" key="1">
    <source>
        <dbReference type="ARBA" id="ARBA00006432"/>
    </source>
</evidence>
<gene>
    <name evidence="5" type="ORF">GCM10009547_12480</name>
</gene>
<reference evidence="5 6" key="1">
    <citation type="journal article" date="2019" name="Int. J. Syst. Evol. Microbiol.">
        <title>The Global Catalogue of Microorganisms (GCM) 10K type strain sequencing project: providing services to taxonomists for standard genome sequencing and annotation.</title>
        <authorList>
            <consortium name="The Broad Institute Genomics Platform"/>
            <consortium name="The Broad Institute Genome Sequencing Center for Infectious Disease"/>
            <person name="Wu L."/>
            <person name="Ma J."/>
        </authorList>
    </citation>
    <scope>NUCLEOTIDE SEQUENCE [LARGE SCALE GENOMIC DNA]</scope>
    <source>
        <strain evidence="5 6">JCM 10671</strain>
    </source>
</reference>
<dbReference type="InterPro" id="IPR042099">
    <property type="entry name" value="ANL_N_sf"/>
</dbReference>
<evidence type="ECO:0000259" key="4">
    <source>
        <dbReference type="Pfam" id="PF13193"/>
    </source>
</evidence>
<name>A0ABN1GI20_9ACTN</name>
<dbReference type="CDD" id="cd04433">
    <property type="entry name" value="AFD_class_I"/>
    <property type="match status" value="1"/>
</dbReference>
<dbReference type="PANTHER" id="PTHR43201:SF5">
    <property type="entry name" value="MEDIUM-CHAIN ACYL-COA LIGASE ACSF2, MITOCHONDRIAL"/>
    <property type="match status" value="1"/>
</dbReference>
<comment type="similarity">
    <text evidence="1">Belongs to the ATP-dependent AMP-binding enzyme family.</text>
</comment>
<organism evidence="5 6">
    <name type="scientific">Sporichthya brevicatena</name>
    <dbReference type="NCBI Taxonomy" id="171442"/>
    <lineage>
        <taxon>Bacteria</taxon>
        <taxon>Bacillati</taxon>
        <taxon>Actinomycetota</taxon>
        <taxon>Actinomycetes</taxon>
        <taxon>Sporichthyales</taxon>
        <taxon>Sporichthyaceae</taxon>
        <taxon>Sporichthya</taxon>
    </lineage>
</organism>
<keyword evidence="6" id="KW-1185">Reference proteome</keyword>
<dbReference type="SUPFAM" id="SSF56801">
    <property type="entry name" value="Acetyl-CoA synthetase-like"/>
    <property type="match status" value="1"/>
</dbReference>
<dbReference type="EMBL" id="BAAAHE010000008">
    <property type="protein sequence ID" value="GAA0611948.1"/>
    <property type="molecule type" value="Genomic_DNA"/>
</dbReference>
<feature type="domain" description="AMP-dependent synthetase/ligase" evidence="3">
    <location>
        <begin position="11"/>
        <end position="342"/>
    </location>
</feature>
<dbReference type="Gene3D" id="3.40.50.12780">
    <property type="entry name" value="N-terminal domain of ligase-like"/>
    <property type="match status" value="1"/>
</dbReference>
<protein>
    <submittedName>
        <fullName evidence="5">AMP-binding protein</fullName>
    </submittedName>
</protein>
<evidence type="ECO:0000313" key="5">
    <source>
        <dbReference type="EMBL" id="GAA0611948.1"/>
    </source>
</evidence>
<evidence type="ECO:0000313" key="6">
    <source>
        <dbReference type="Proteomes" id="UP001500957"/>
    </source>
</evidence>
<sequence>MSDLTTPGVLAAAAAAHPDREFVVGDDGRASYGEVAARAATLAARLRARGVEPGDRVGLKLPNGVRWVVGLLATHAAGATALPLNTWYKQYELDAVLRRATPTVVLTEEDDFSATAHESAGACQALRHAPTGETDIALLLFTSGSSAEPKAVPLTQAGMILTARAIGDRQGVREADRIWFALPLFFVFGCSNALPNALVHGATLCLQERFEPGAALEFIERERCTVYYGVAPITRALAAHPDLAARDISALRTGTANATPEDLRIAIEVLGISEVCNAYGMTEGHGHSTITDHRDPPEIRMTTQGTALPTQEVRVVANDGGPVEHGTTGHLQIRGIITPGYLDAPDRTAAELNAEAFDADGWFRTGDLAWLDENDRLHFVGRSYELIKAKGINISPAEVESLLVGHQEVEEAFVFGVDTTTGDQEVGAVIVSATDDPERLTQDVIAWARERVSSYKVPRHVWILTADQLPLTPTGKVSKRLLRDQVLSSNATGEARATRPYPGR</sequence>
<proteinExistence type="inferred from homology"/>
<dbReference type="InterPro" id="IPR045851">
    <property type="entry name" value="AMP-bd_C_sf"/>
</dbReference>
<dbReference type="PANTHER" id="PTHR43201">
    <property type="entry name" value="ACYL-COA SYNTHETASE"/>
    <property type="match status" value="1"/>
</dbReference>
<dbReference type="Gene3D" id="3.30.300.30">
    <property type="match status" value="1"/>
</dbReference>
<dbReference type="InterPro" id="IPR000873">
    <property type="entry name" value="AMP-dep_synth/lig_dom"/>
</dbReference>
<keyword evidence="2" id="KW-0436">Ligase</keyword>
<feature type="domain" description="AMP-binding enzyme C-terminal" evidence="4">
    <location>
        <begin position="398"/>
        <end position="476"/>
    </location>
</feature>
<accession>A0ABN1GI20</accession>
<dbReference type="InterPro" id="IPR025110">
    <property type="entry name" value="AMP-bd_C"/>
</dbReference>
<evidence type="ECO:0000259" key="3">
    <source>
        <dbReference type="Pfam" id="PF00501"/>
    </source>
</evidence>